<dbReference type="GeneID" id="25413676"/>
<gene>
    <name evidence="1" type="ORF">M436DRAFT_64337</name>
</gene>
<sequence>MRAPIVVAAEYRGKAVVLAGRCECLYALEATRLLGNRPLPRVKDLMDYLAGGMEILLPQPEVIDTGVMVGRLVTYDQGSLHGLLTCRGKTEDSQENLPPRARFNFGLYGDNVERRR</sequence>
<protein>
    <submittedName>
        <fullName evidence="1">Uncharacterized protein</fullName>
    </submittedName>
</protein>
<name>A0A074WRJ1_9PEZI</name>
<evidence type="ECO:0000313" key="1">
    <source>
        <dbReference type="EMBL" id="KEQ72322.1"/>
    </source>
</evidence>
<dbReference type="RefSeq" id="XP_013426685.1">
    <property type="nucleotide sequence ID" value="XM_013571231.1"/>
</dbReference>
<dbReference type="HOGENOM" id="CLU_2096409_0_0_1"/>
<dbReference type="Proteomes" id="UP000027730">
    <property type="component" value="Unassembled WGS sequence"/>
</dbReference>
<evidence type="ECO:0000313" key="2">
    <source>
        <dbReference type="Proteomes" id="UP000027730"/>
    </source>
</evidence>
<dbReference type="AlphaFoldDB" id="A0A074WRJ1"/>
<organism evidence="1 2">
    <name type="scientific">Aureobasidium namibiae CBS 147.97</name>
    <dbReference type="NCBI Taxonomy" id="1043004"/>
    <lineage>
        <taxon>Eukaryota</taxon>
        <taxon>Fungi</taxon>
        <taxon>Dikarya</taxon>
        <taxon>Ascomycota</taxon>
        <taxon>Pezizomycotina</taxon>
        <taxon>Dothideomycetes</taxon>
        <taxon>Dothideomycetidae</taxon>
        <taxon>Dothideales</taxon>
        <taxon>Saccotheciaceae</taxon>
        <taxon>Aureobasidium</taxon>
    </lineage>
</organism>
<dbReference type="EMBL" id="KL584711">
    <property type="protein sequence ID" value="KEQ72322.1"/>
    <property type="molecule type" value="Genomic_DNA"/>
</dbReference>
<accession>A0A074WRJ1</accession>
<proteinExistence type="predicted"/>
<keyword evidence="2" id="KW-1185">Reference proteome</keyword>
<reference evidence="1 2" key="1">
    <citation type="journal article" date="2014" name="BMC Genomics">
        <title>Genome sequencing of four Aureobasidium pullulans varieties: biotechnological potential, stress tolerance, and description of new species.</title>
        <authorList>
            <person name="Gostin Ar C."/>
            <person name="Ohm R.A."/>
            <person name="Kogej T."/>
            <person name="Sonjak S."/>
            <person name="Turk M."/>
            <person name="Zajc J."/>
            <person name="Zalar P."/>
            <person name="Grube M."/>
            <person name="Sun H."/>
            <person name="Han J."/>
            <person name="Sharma A."/>
            <person name="Chiniquy J."/>
            <person name="Ngan C.Y."/>
            <person name="Lipzen A."/>
            <person name="Barry K."/>
            <person name="Grigoriev I.V."/>
            <person name="Gunde-Cimerman N."/>
        </authorList>
    </citation>
    <scope>NUCLEOTIDE SEQUENCE [LARGE SCALE GENOMIC DNA]</scope>
    <source>
        <strain evidence="1 2">CBS 147.97</strain>
    </source>
</reference>